<evidence type="ECO:0000313" key="2">
    <source>
        <dbReference type="EMBL" id="PQJ10783.1"/>
    </source>
</evidence>
<dbReference type="RefSeq" id="WP_105039510.1">
    <property type="nucleotide sequence ID" value="NZ_PPSL01000003.1"/>
</dbReference>
<keyword evidence="1" id="KW-0812">Transmembrane</keyword>
<reference evidence="2 3" key="1">
    <citation type="submission" date="2018-01" db="EMBL/GenBank/DDBJ databases">
        <title>A novel member of the phylum Bacteroidetes isolated from glacier ice.</title>
        <authorList>
            <person name="Liu Q."/>
            <person name="Xin Y.-H."/>
        </authorList>
    </citation>
    <scope>NUCLEOTIDE SEQUENCE [LARGE SCALE GENOMIC DNA]</scope>
    <source>
        <strain evidence="2 3">RB1R16</strain>
    </source>
</reference>
<sequence>MELIIIPLWLVVSVVIGVAGTKREIGFLGALFASLLLSPLCGLILTAFSKDIANEKFKKQILSLLQQKNINYDDL</sequence>
<evidence type="ECO:0000313" key="3">
    <source>
        <dbReference type="Proteomes" id="UP000239872"/>
    </source>
</evidence>
<feature type="transmembrane region" description="Helical" evidence="1">
    <location>
        <begin position="27"/>
        <end position="48"/>
    </location>
</feature>
<proteinExistence type="predicted"/>
<comment type="caution">
    <text evidence="2">The sequence shown here is derived from an EMBL/GenBank/DDBJ whole genome shotgun (WGS) entry which is preliminary data.</text>
</comment>
<gene>
    <name evidence="2" type="ORF">CJD36_012500</name>
</gene>
<keyword evidence="3" id="KW-1185">Reference proteome</keyword>
<dbReference type="EMBL" id="PPSL01000003">
    <property type="protein sequence ID" value="PQJ10783.1"/>
    <property type="molecule type" value="Genomic_DNA"/>
</dbReference>
<keyword evidence="1" id="KW-0472">Membrane</keyword>
<organism evidence="2 3">
    <name type="scientific">Flavipsychrobacter stenotrophus</name>
    <dbReference type="NCBI Taxonomy" id="2077091"/>
    <lineage>
        <taxon>Bacteria</taxon>
        <taxon>Pseudomonadati</taxon>
        <taxon>Bacteroidota</taxon>
        <taxon>Chitinophagia</taxon>
        <taxon>Chitinophagales</taxon>
        <taxon>Chitinophagaceae</taxon>
        <taxon>Flavipsychrobacter</taxon>
    </lineage>
</organism>
<keyword evidence="1" id="KW-1133">Transmembrane helix</keyword>
<evidence type="ECO:0000256" key="1">
    <source>
        <dbReference type="SAM" id="Phobius"/>
    </source>
</evidence>
<dbReference type="AlphaFoldDB" id="A0A2S7SV69"/>
<accession>A0A2S7SV69</accession>
<name>A0A2S7SV69_9BACT</name>
<dbReference type="Proteomes" id="UP000239872">
    <property type="component" value="Unassembled WGS sequence"/>
</dbReference>
<protein>
    <submittedName>
        <fullName evidence="2">Uncharacterized protein</fullName>
    </submittedName>
</protein>